<evidence type="ECO:0000313" key="2">
    <source>
        <dbReference type="Proteomes" id="UP000828390"/>
    </source>
</evidence>
<evidence type="ECO:0000313" key="1">
    <source>
        <dbReference type="EMBL" id="KAH3810223.1"/>
    </source>
</evidence>
<protein>
    <submittedName>
        <fullName evidence="1">Uncharacterized protein</fullName>
    </submittedName>
</protein>
<reference evidence="1" key="2">
    <citation type="submission" date="2020-11" db="EMBL/GenBank/DDBJ databases">
        <authorList>
            <person name="McCartney M.A."/>
            <person name="Auch B."/>
            <person name="Kono T."/>
            <person name="Mallez S."/>
            <person name="Becker A."/>
            <person name="Gohl D.M."/>
            <person name="Silverstein K.A.T."/>
            <person name="Koren S."/>
            <person name="Bechman K.B."/>
            <person name="Herman A."/>
            <person name="Abrahante J.E."/>
            <person name="Garbe J."/>
        </authorList>
    </citation>
    <scope>NUCLEOTIDE SEQUENCE</scope>
    <source>
        <strain evidence="1">Duluth1</strain>
        <tissue evidence="1">Whole animal</tissue>
    </source>
</reference>
<reference evidence="1" key="1">
    <citation type="journal article" date="2019" name="bioRxiv">
        <title>The Genome of the Zebra Mussel, Dreissena polymorpha: A Resource for Invasive Species Research.</title>
        <authorList>
            <person name="McCartney M.A."/>
            <person name="Auch B."/>
            <person name="Kono T."/>
            <person name="Mallez S."/>
            <person name="Zhang Y."/>
            <person name="Obille A."/>
            <person name="Becker A."/>
            <person name="Abrahante J.E."/>
            <person name="Garbe J."/>
            <person name="Badalamenti J.P."/>
            <person name="Herman A."/>
            <person name="Mangelson H."/>
            <person name="Liachko I."/>
            <person name="Sullivan S."/>
            <person name="Sone E.D."/>
            <person name="Koren S."/>
            <person name="Silverstein K.A.T."/>
            <person name="Beckman K.B."/>
            <person name="Gohl D.M."/>
        </authorList>
    </citation>
    <scope>NUCLEOTIDE SEQUENCE</scope>
    <source>
        <strain evidence="1">Duluth1</strain>
        <tissue evidence="1">Whole animal</tissue>
    </source>
</reference>
<accession>A0A9D4G7M0</accession>
<organism evidence="1 2">
    <name type="scientific">Dreissena polymorpha</name>
    <name type="common">Zebra mussel</name>
    <name type="synonym">Mytilus polymorpha</name>
    <dbReference type="NCBI Taxonomy" id="45954"/>
    <lineage>
        <taxon>Eukaryota</taxon>
        <taxon>Metazoa</taxon>
        <taxon>Spiralia</taxon>
        <taxon>Lophotrochozoa</taxon>
        <taxon>Mollusca</taxon>
        <taxon>Bivalvia</taxon>
        <taxon>Autobranchia</taxon>
        <taxon>Heteroconchia</taxon>
        <taxon>Euheterodonta</taxon>
        <taxon>Imparidentia</taxon>
        <taxon>Neoheterodontei</taxon>
        <taxon>Myida</taxon>
        <taxon>Dreissenoidea</taxon>
        <taxon>Dreissenidae</taxon>
        <taxon>Dreissena</taxon>
    </lineage>
</organism>
<dbReference type="AlphaFoldDB" id="A0A9D4G7M0"/>
<sequence>MSNQHENCNRHHKIVYIRHEHVYNHHPNFSKTNTDTSATKTETSVITMNSCKNNILISPTITGTTITMHHGNLSIHPLEVYNHHGNMYNRKFDVSN</sequence>
<proteinExistence type="predicted"/>
<name>A0A9D4G7M0_DREPO</name>
<keyword evidence="2" id="KW-1185">Reference proteome</keyword>
<dbReference type="EMBL" id="JAIWYP010000006">
    <property type="protein sequence ID" value="KAH3810223.1"/>
    <property type="molecule type" value="Genomic_DNA"/>
</dbReference>
<gene>
    <name evidence="1" type="ORF">DPMN_138612</name>
</gene>
<dbReference type="Proteomes" id="UP000828390">
    <property type="component" value="Unassembled WGS sequence"/>
</dbReference>
<comment type="caution">
    <text evidence="1">The sequence shown here is derived from an EMBL/GenBank/DDBJ whole genome shotgun (WGS) entry which is preliminary data.</text>
</comment>